<organism evidence="1 2">
    <name type="scientific">Erwinia phage vB_EhrS_59</name>
    <dbReference type="NCBI Taxonomy" id="2283025"/>
    <lineage>
        <taxon>Viruses</taxon>
        <taxon>Duplodnaviria</taxon>
        <taxon>Heunggongvirae</taxon>
        <taxon>Uroviricota</taxon>
        <taxon>Caudoviricetes</taxon>
        <taxon>Feofaniavirus</taxon>
        <taxon>Feofaniavirus Eho59</taxon>
    </lineage>
</organism>
<proteinExistence type="predicted"/>
<dbReference type="Proteomes" id="UP000310697">
    <property type="component" value="Segment"/>
</dbReference>
<protein>
    <submittedName>
        <fullName evidence="1">Uncharacterized protein</fullName>
    </submittedName>
</protein>
<keyword evidence="2" id="KW-1185">Reference proteome</keyword>
<reference evidence="1 2" key="1">
    <citation type="journal article" date="2019" name="J. Basic Microbiol.">
        <title>Complete genome sequence analysis of temperate Erwinia bacteriophages 49 and 59.</title>
        <authorList>
            <person name="Zlatohurska M."/>
            <person name="Gorb T."/>
            <person name="Romaniuk L."/>
            <person name="Korol N."/>
            <person name="Faidiuk Y."/>
            <person name="Kropinski A.M."/>
            <person name="Kushkina A."/>
            <person name="Tovkach F."/>
        </authorList>
    </citation>
    <scope>NUCLEOTIDE SEQUENCE [LARGE SCALE GENOMIC DNA]</scope>
</reference>
<evidence type="ECO:0000313" key="1">
    <source>
        <dbReference type="EMBL" id="AXH43554.1"/>
    </source>
</evidence>
<evidence type="ECO:0000313" key="2">
    <source>
        <dbReference type="Proteomes" id="UP000310697"/>
    </source>
</evidence>
<gene>
    <name evidence="1" type="ORF">MZUP2_360</name>
</gene>
<accession>A0A4Y1NRE8</accession>
<name>A0A4Y1NRE8_9CAUD</name>
<sequence>MIDLNKLKELALIWSRSDVACMQVSEFSDVSGTPLQDSQVMFGAANALGDLIDRLEAAEAELARRDEAAGEPVYQERRYQFIGKRQLEYWADLKKDFYGHLPESERRIFYTAAQPSALPPEATLDDGPFSDKNGDYQRTWVSGANWMREKVKALGCKAIKLPEPVIYEVNGTRFYDRLSEAEVIEALKAQGFTVEGE</sequence>
<dbReference type="EMBL" id="MH443101">
    <property type="protein sequence ID" value="AXH43554.1"/>
    <property type="molecule type" value="Genomic_DNA"/>
</dbReference>